<dbReference type="AlphaFoldDB" id="A0AAU9PMI9"/>
<keyword evidence="4" id="KW-1185">Reference proteome</keyword>
<reference evidence="3 4" key="1">
    <citation type="submission" date="2022-01" db="EMBL/GenBank/DDBJ databases">
        <authorList>
            <person name="Xiong W."/>
            <person name="Schranz E."/>
        </authorList>
    </citation>
    <scope>NUCLEOTIDE SEQUENCE [LARGE SCALE GENOMIC DNA]</scope>
</reference>
<evidence type="ECO:0000313" key="4">
    <source>
        <dbReference type="Proteomes" id="UP001157418"/>
    </source>
</evidence>
<name>A0AAU9PMI9_9ASTR</name>
<dbReference type="PANTHER" id="PTHR34365:SF2">
    <property type="entry name" value="ENOLASE (DUF1399)"/>
    <property type="match status" value="1"/>
</dbReference>
<protein>
    <recommendedName>
        <fullName evidence="2">GRPD C-terminal domain-containing protein</fullName>
    </recommendedName>
</protein>
<dbReference type="InterPro" id="IPR057518">
    <property type="entry name" value="GRDP_C"/>
</dbReference>
<gene>
    <name evidence="3" type="ORF">LVIROSA_LOCUS36471</name>
</gene>
<dbReference type="Proteomes" id="UP001157418">
    <property type="component" value="Unassembled WGS sequence"/>
</dbReference>
<evidence type="ECO:0000313" key="3">
    <source>
        <dbReference type="EMBL" id="CAH1451093.1"/>
    </source>
</evidence>
<accession>A0AAU9PMI9</accession>
<dbReference type="Pfam" id="PF25335">
    <property type="entry name" value="GRDP_C"/>
    <property type="match status" value="1"/>
</dbReference>
<dbReference type="EMBL" id="CAKMRJ010005663">
    <property type="protein sequence ID" value="CAH1451093.1"/>
    <property type="molecule type" value="Genomic_DNA"/>
</dbReference>
<feature type="region of interest" description="Disordered" evidence="1">
    <location>
        <begin position="191"/>
        <end position="210"/>
    </location>
</feature>
<dbReference type="Pfam" id="PF07173">
    <property type="entry name" value="GRDP-like"/>
    <property type="match status" value="1"/>
</dbReference>
<proteinExistence type="predicted"/>
<sequence>MNESHHCSPSPPASTSVSTKKSPDANERVQMKGTRREERRQNRLGGRGVRSSSDGEKEIRMGTAPRSIDGPVAEFASRGEQHKRPSPIIVHREEKSPPLGVARGFEGKEARKEFRREARRRRWFGGVCFDGRRRDVRELLDSTSSKVVPECHDDSHANNDNPPQSHTDFHFPFYLIHTVHSPLFSTTICRKKGPDMSGSDQPSPSPRSFSEVSEEELVRLSLDLVAAARQNIGFLRDVAESHWLHHTPVLVESIRRYHELWMPMMSDLTPESGKPPMILPSLDIEWVWFCHTLNPVTYRQYCESRFSKLIGKPAIFNKENKDYALERCREIWIAKYPCEPFENDSDSGDFHESKILPADHLLGEVSKQRCLFTMFSKPYMLELVYLIAAKNRYKGFLFISQKFADSNSSFVPTSDILLMWITHKSYPTAYTIDGKEMEKVVGSGESVKEEDLEVTKKLWEKVFDQPYEKAGCSAIGGAGGLTPPPLHWEVTDTDVNVKYRPLLPRFLLEVNILVKQIPMMKTLDMDVSKEFLRFQFLRCHRDLKINNPISTLPSNSWQKLVNLYCEFGTKGMVVELRRKGGVVCMNGSKLLDSKTFMWNELLRATSITLDGVVGQRMRVVVSITPPAQAPYLLKSVPDRVTDDSGAMVSEVILKMNQYRPQEGRWLSRTVLDHAGRECFVIRMRVGGGFWRRGGNKPRVVKWEDRCIEIREGSWLYVAGSIGRAPEKVIGTATPKKASQGWQAQWSLSTGHELFMRLESSTVMDFDLKTTSSTGSQVRLLNGRKMQYCDDENGGDEEGFVTLVRFTEENPSGRATGLLNWKLSSVEFLPEEDTVFMLLLNMAILRSVTEIRREDVGSLLIRRRLKEARHGARDWGSVIVLESLVKSVYVKPWYWNAEGVMAREGVDYVTKSYSAEECGDELYKQALFG</sequence>
<organism evidence="3 4">
    <name type="scientific">Lactuca virosa</name>
    <dbReference type="NCBI Taxonomy" id="75947"/>
    <lineage>
        <taxon>Eukaryota</taxon>
        <taxon>Viridiplantae</taxon>
        <taxon>Streptophyta</taxon>
        <taxon>Embryophyta</taxon>
        <taxon>Tracheophyta</taxon>
        <taxon>Spermatophyta</taxon>
        <taxon>Magnoliopsida</taxon>
        <taxon>eudicotyledons</taxon>
        <taxon>Gunneridae</taxon>
        <taxon>Pentapetalae</taxon>
        <taxon>asterids</taxon>
        <taxon>campanulids</taxon>
        <taxon>Asterales</taxon>
        <taxon>Asteraceae</taxon>
        <taxon>Cichorioideae</taxon>
        <taxon>Cichorieae</taxon>
        <taxon>Lactucinae</taxon>
        <taxon>Lactuca</taxon>
    </lineage>
</organism>
<dbReference type="PANTHER" id="PTHR34365">
    <property type="entry name" value="ENOLASE (DUF1399)"/>
    <property type="match status" value="1"/>
</dbReference>
<feature type="domain" description="GRPD C-terminal" evidence="2">
    <location>
        <begin position="670"/>
        <end position="827"/>
    </location>
</feature>
<feature type="region of interest" description="Disordered" evidence="1">
    <location>
        <begin position="1"/>
        <end position="72"/>
    </location>
</feature>
<evidence type="ECO:0000259" key="2">
    <source>
        <dbReference type="Pfam" id="PF25335"/>
    </source>
</evidence>
<comment type="caution">
    <text evidence="3">The sequence shown here is derived from an EMBL/GenBank/DDBJ whole genome shotgun (WGS) entry which is preliminary data.</text>
</comment>
<feature type="compositionally biased region" description="Basic and acidic residues" evidence="1">
    <location>
        <begin position="21"/>
        <end position="41"/>
    </location>
</feature>
<evidence type="ECO:0000256" key="1">
    <source>
        <dbReference type="SAM" id="MobiDB-lite"/>
    </source>
</evidence>
<dbReference type="InterPro" id="IPR009836">
    <property type="entry name" value="GRDP-like"/>
</dbReference>